<evidence type="ECO:0000256" key="3">
    <source>
        <dbReference type="ARBA" id="ARBA00022989"/>
    </source>
</evidence>
<keyword evidence="4 6" id="KW-0472">Membrane</keyword>
<evidence type="ECO:0000259" key="7">
    <source>
        <dbReference type="PROSITE" id="PS50076"/>
    </source>
</evidence>
<dbReference type="GO" id="GO:0016020">
    <property type="term" value="C:membrane"/>
    <property type="evidence" value="ECO:0007669"/>
    <property type="project" value="UniProtKB-SubCell"/>
</dbReference>
<dbReference type="InterPro" id="IPR036869">
    <property type="entry name" value="J_dom_sf"/>
</dbReference>
<gene>
    <name evidence="8" type="ORF">CR165_17650</name>
</gene>
<feature type="transmembrane region" description="Helical" evidence="6">
    <location>
        <begin position="32"/>
        <end position="50"/>
    </location>
</feature>
<dbReference type="PANTHER" id="PTHR12763:SF28">
    <property type="entry name" value="GEO10507P1-RELATED"/>
    <property type="match status" value="1"/>
</dbReference>
<protein>
    <submittedName>
        <fullName evidence="8">Molecular chaperone DnaJ</fullName>
    </submittedName>
</protein>
<feature type="domain" description="J" evidence="7">
    <location>
        <begin position="181"/>
        <end position="231"/>
    </location>
</feature>
<organism evidence="8 9">
    <name type="scientific">Teichococcus aestuarii</name>
    <dbReference type="NCBI Taxonomy" id="568898"/>
    <lineage>
        <taxon>Bacteria</taxon>
        <taxon>Pseudomonadati</taxon>
        <taxon>Pseudomonadota</taxon>
        <taxon>Alphaproteobacteria</taxon>
        <taxon>Acetobacterales</taxon>
        <taxon>Roseomonadaceae</taxon>
        <taxon>Roseomonas</taxon>
    </lineage>
</organism>
<evidence type="ECO:0000256" key="1">
    <source>
        <dbReference type="ARBA" id="ARBA00004167"/>
    </source>
</evidence>
<dbReference type="OrthoDB" id="9811070at2"/>
<dbReference type="Proteomes" id="UP000245048">
    <property type="component" value="Unassembled WGS sequence"/>
</dbReference>
<comment type="similarity">
    <text evidence="5">Belongs to the TIM14 family.</text>
</comment>
<dbReference type="PROSITE" id="PS50076">
    <property type="entry name" value="DNAJ_2"/>
    <property type="match status" value="1"/>
</dbReference>
<keyword evidence="2 6" id="KW-0812">Transmembrane</keyword>
<keyword evidence="3 6" id="KW-1133">Transmembrane helix</keyword>
<accession>A0A2U1V0M9</accession>
<name>A0A2U1V0M9_9PROT</name>
<keyword evidence="9" id="KW-1185">Reference proteome</keyword>
<sequence>MTWLLGALALLVLLAALAQGFATASVAQVKRTAVILLAVVGLGAFGLLLYSGRVAQAMPALLAMAPLLLRLWRGWRQARRFGAPGEQASSLNTAMLAMRLDLASGTLSGRVREGRFAGRELGELAQDELLALLGECEARDPESVPLLENWLDRAWPDWRAAYHQEHGHGQAAGPGEMDRAAALALLGLEEGADAAAIRAAHRRLMRAAHPDRGGSAALAAQLNRARDLLLG</sequence>
<evidence type="ECO:0000256" key="5">
    <source>
        <dbReference type="ARBA" id="ARBA00038105"/>
    </source>
</evidence>
<evidence type="ECO:0000256" key="4">
    <source>
        <dbReference type="ARBA" id="ARBA00023136"/>
    </source>
</evidence>
<evidence type="ECO:0000313" key="8">
    <source>
        <dbReference type="EMBL" id="PWC27449.1"/>
    </source>
</evidence>
<comment type="caution">
    <text evidence="8">The sequence shown here is derived from an EMBL/GenBank/DDBJ whole genome shotgun (WGS) entry which is preliminary data.</text>
</comment>
<dbReference type="RefSeq" id="WP_109518267.1">
    <property type="nucleotide sequence ID" value="NZ_PDOA01000014.1"/>
</dbReference>
<dbReference type="AlphaFoldDB" id="A0A2U1V0M9"/>
<comment type="subcellular location">
    <subcellularLocation>
        <location evidence="1">Membrane</location>
        <topology evidence="1">Single-pass membrane protein</topology>
    </subcellularLocation>
</comment>
<evidence type="ECO:0000313" key="9">
    <source>
        <dbReference type="Proteomes" id="UP000245048"/>
    </source>
</evidence>
<dbReference type="EMBL" id="PDOA01000014">
    <property type="protein sequence ID" value="PWC27449.1"/>
    <property type="molecule type" value="Genomic_DNA"/>
</dbReference>
<dbReference type="InterPro" id="IPR001623">
    <property type="entry name" value="DnaJ_domain"/>
</dbReference>
<reference evidence="9" key="1">
    <citation type="submission" date="2017-10" db="EMBL/GenBank/DDBJ databases">
        <authorList>
            <person name="Toshchakov S.V."/>
            <person name="Goeva M.A."/>
        </authorList>
    </citation>
    <scope>NUCLEOTIDE SEQUENCE [LARGE SCALE GENOMIC DNA]</scope>
    <source>
        <strain evidence="9">JR1/69-1-13</strain>
    </source>
</reference>
<evidence type="ECO:0000256" key="2">
    <source>
        <dbReference type="ARBA" id="ARBA00022692"/>
    </source>
</evidence>
<proteinExistence type="inferred from homology"/>
<evidence type="ECO:0000256" key="6">
    <source>
        <dbReference type="SAM" id="Phobius"/>
    </source>
</evidence>
<dbReference type="SUPFAM" id="SSF46565">
    <property type="entry name" value="Chaperone J-domain"/>
    <property type="match status" value="1"/>
</dbReference>
<dbReference type="PANTHER" id="PTHR12763">
    <property type="match status" value="1"/>
</dbReference>
<dbReference type="Gene3D" id="1.10.287.110">
    <property type="entry name" value="DnaJ domain"/>
    <property type="match status" value="1"/>
</dbReference>